<feature type="domain" description="DUF4216" evidence="1">
    <location>
        <begin position="26"/>
        <end position="94"/>
    </location>
</feature>
<comment type="caution">
    <text evidence="2">The sequence shown here is derived from an EMBL/GenBank/DDBJ whole genome shotgun (WGS) entry which is preliminary data.</text>
</comment>
<evidence type="ECO:0000259" key="1">
    <source>
        <dbReference type="Pfam" id="PF13952"/>
    </source>
</evidence>
<accession>A0A438D8I1</accession>
<sequence length="157" mass="17941">MQIASVKDQNPVFGELCFYGIITEIWDLDYTMFRIPVFKCDWVDNKNGIKVDDLGFTLVDFSKIAHKSNPFILASQAKQVFYVQDQLDPRWSIVLSTPQKDFLDMEGGEDFVDNSIEHHPFIGALPQIEAFDVMDDSDATCMRGDCEGIWIENKSSM</sequence>
<evidence type="ECO:0000313" key="2">
    <source>
        <dbReference type="EMBL" id="RVW31761.1"/>
    </source>
</evidence>
<dbReference type="AlphaFoldDB" id="A0A438D8I1"/>
<name>A0A438D8I1_VITVI</name>
<dbReference type="PANTHER" id="PTHR48258">
    <property type="entry name" value="DUF4218 DOMAIN-CONTAINING PROTEIN-RELATED"/>
    <property type="match status" value="1"/>
</dbReference>
<dbReference type="Pfam" id="PF13952">
    <property type="entry name" value="DUF4216"/>
    <property type="match status" value="1"/>
</dbReference>
<protein>
    <recommendedName>
        <fullName evidence="1">DUF4216 domain-containing protein</fullName>
    </recommendedName>
</protein>
<evidence type="ECO:0000313" key="3">
    <source>
        <dbReference type="Proteomes" id="UP000288805"/>
    </source>
</evidence>
<dbReference type="Proteomes" id="UP000288805">
    <property type="component" value="Unassembled WGS sequence"/>
</dbReference>
<dbReference type="EMBL" id="QGNW01001741">
    <property type="protein sequence ID" value="RVW31761.1"/>
    <property type="molecule type" value="Genomic_DNA"/>
</dbReference>
<gene>
    <name evidence="2" type="ORF">CK203_102029</name>
</gene>
<reference evidence="2 3" key="1">
    <citation type="journal article" date="2018" name="PLoS Genet.">
        <title>Population sequencing reveals clonal diversity and ancestral inbreeding in the grapevine cultivar Chardonnay.</title>
        <authorList>
            <person name="Roach M.J."/>
            <person name="Johnson D.L."/>
            <person name="Bohlmann J."/>
            <person name="van Vuuren H.J."/>
            <person name="Jones S.J."/>
            <person name="Pretorius I.S."/>
            <person name="Schmidt S.A."/>
            <person name="Borneman A.R."/>
        </authorList>
    </citation>
    <scope>NUCLEOTIDE SEQUENCE [LARGE SCALE GENOMIC DNA]</scope>
    <source>
        <strain evidence="3">cv. Chardonnay</strain>
        <tissue evidence="2">Leaf</tissue>
    </source>
</reference>
<dbReference type="PANTHER" id="PTHR48258:SF3">
    <property type="entry name" value="FK506-BINDING PROTEIN 4-LIKE ISOFORM X1"/>
    <property type="match status" value="1"/>
</dbReference>
<dbReference type="InterPro" id="IPR025312">
    <property type="entry name" value="DUF4216"/>
</dbReference>
<organism evidence="2 3">
    <name type="scientific">Vitis vinifera</name>
    <name type="common">Grape</name>
    <dbReference type="NCBI Taxonomy" id="29760"/>
    <lineage>
        <taxon>Eukaryota</taxon>
        <taxon>Viridiplantae</taxon>
        <taxon>Streptophyta</taxon>
        <taxon>Embryophyta</taxon>
        <taxon>Tracheophyta</taxon>
        <taxon>Spermatophyta</taxon>
        <taxon>Magnoliopsida</taxon>
        <taxon>eudicotyledons</taxon>
        <taxon>Gunneridae</taxon>
        <taxon>Pentapetalae</taxon>
        <taxon>rosids</taxon>
        <taxon>Vitales</taxon>
        <taxon>Vitaceae</taxon>
        <taxon>Viteae</taxon>
        <taxon>Vitis</taxon>
    </lineage>
</organism>
<proteinExistence type="predicted"/>